<feature type="binding site" evidence="11">
    <location>
        <position position="84"/>
    </location>
    <ligand>
        <name>FMN</name>
        <dbReference type="ChEBI" id="CHEBI:58210"/>
    </ligand>
</feature>
<dbReference type="PANTHER" id="PTHR48109">
    <property type="entry name" value="DIHYDROOROTATE DEHYDROGENASE (QUINONE), MITOCHONDRIAL-RELATED"/>
    <property type="match status" value="1"/>
</dbReference>
<dbReference type="EMBL" id="JAAMOW010000008">
    <property type="protein sequence ID" value="NGY06335.1"/>
    <property type="molecule type" value="Genomic_DNA"/>
</dbReference>
<feature type="binding site" evidence="11">
    <location>
        <begin position="109"/>
        <end position="113"/>
    </location>
    <ligand>
        <name>substrate</name>
    </ligand>
</feature>
<dbReference type="GO" id="GO:0006207">
    <property type="term" value="P:'de novo' pyrimidine nucleobase biosynthetic process"/>
    <property type="evidence" value="ECO:0007669"/>
    <property type="project" value="UniProtKB-UniRule"/>
</dbReference>
<dbReference type="HAMAP" id="MF_00225">
    <property type="entry name" value="DHO_dh_type2"/>
    <property type="match status" value="1"/>
</dbReference>
<feature type="binding site" evidence="11">
    <location>
        <position position="243"/>
    </location>
    <ligand>
        <name>FMN</name>
        <dbReference type="ChEBI" id="CHEBI:58210"/>
    </ligand>
</feature>
<protein>
    <recommendedName>
        <fullName evidence="11">Dihydroorotate dehydrogenase (quinone)</fullName>
        <ecNumber evidence="11">1.3.5.2</ecNumber>
    </recommendedName>
    <alternativeName>
        <fullName evidence="11">DHOdehase</fullName>
        <shortName evidence="11">DHOD</shortName>
        <shortName evidence="11">DHODase</shortName>
    </alternativeName>
    <alternativeName>
        <fullName evidence="11">Dihydroorotate oxidase</fullName>
    </alternativeName>
</protein>
<dbReference type="GO" id="GO:0044205">
    <property type="term" value="P:'de novo' UMP biosynthetic process"/>
    <property type="evidence" value="ECO:0007669"/>
    <property type="project" value="UniProtKB-UniRule"/>
</dbReference>
<evidence type="ECO:0000256" key="1">
    <source>
        <dbReference type="ARBA" id="ARBA00003125"/>
    </source>
</evidence>
<dbReference type="UniPathway" id="UPA00070">
    <property type="reaction ID" value="UER00946"/>
</dbReference>
<dbReference type="InterPro" id="IPR005720">
    <property type="entry name" value="Dihydroorotate_DH_cat"/>
</dbReference>
<feature type="active site" description="Nucleophile" evidence="11">
    <location>
        <position position="173"/>
    </location>
</feature>
<evidence type="ECO:0000256" key="2">
    <source>
        <dbReference type="ARBA" id="ARBA00004370"/>
    </source>
</evidence>
<comment type="catalytic activity">
    <reaction evidence="10 11">
        <text>(S)-dihydroorotate + a quinone = orotate + a quinol</text>
        <dbReference type="Rhea" id="RHEA:30187"/>
        <dbReference type="ChEBI" id="CHEBI:24646"/>
        <dbReference type="ChEBI" id="CHEBI:30839"/>
        <dbReference type="ChEBI" id="CHEBI:30864"/>
        <dbReference type="ChEBI" id="CHEBI:132124"/>
        <dbReference type="EC" id="1.3.5.2"/>
    </reaction>
</comment>
<comment type="subcellular location">
    <subcellularLocation>
        <location evidence="11">Cell membrane</location>
        <topology evidence="11">Peripheral membrane protein</topology>
    </subcellularLocation>
    <subcellularLocation>
        <location evidence="2">Membrane</location>
    </subcellularLocation>
</comment>
<feature type="binding site" evidence="11">
    <location>
        <begin position="316"/>
        <end position="317"/>
    </location>
    <ligand>
        <name>FMN</name>
        <dbReference type="ChEBI" id="CHEBI:58210"/>
    </ligand>
</feature>
<dbReference type="InterPro" id="IPR012135">
    <property type="entry name" value="Dihydroorotate_DH_1_2"/>
</dbReference>
<feature type="binding site" evidence="11">
    <location>
        <position position="170"/>
    </location>
    <ligand>
        <name>FMN</name>
        <dbReference type="ChEBI" id="CHEBI:58210"/>
    </ligand>
</feature>
<dbReference type="GO" id="GO:0005886">
    <property type="term" value="C:plasma membrane"/>
    <property type="evidence" value="ECO:0007669"/>
    <property type="project" value="UniProtKB-SubCell"/>
</dbReference>
<feature type="binding site" evidence="11">
    <location>
        <position position="266"/>
    </location>
    <ligand>
        <name>FMN</name>
        <dbReference type="ChEBI" id="CHEBI:58210"/>
    </ligand>
</feature>
<evidence type="ECO:0000256" key="5">
    <source>
        <dbReference type="ARBA" id="ARBA00022630"/>
    </source>
</evidence>
<feature type="binding site" evidence="11">
    <location>
        <begin position="244"/>
        <end position="245"/>
    </location>
    <ligand>
        <name>substrate</name>
    </ligand>
</feature>
<reference evidence="13 14" key="1">
    <citation type="journal article" date="2014" name="Int. J. Syst. Evol. Microbiol.">
        <title>Solimonas terrae sp. nov., isolated from soil.</title>
        <authorList>
            <person name="Kim S.J."/>
            <person name="Moon J.Y."/>
            <person name="Weon H.Y."/>
            <person name="Ahn J.H."/>
            <person name="Chen W.M."/>
            <person name="Kwon S.W."/>
        </authorList>
    </citation>
    <scope>NUCLEOTIDE SEQUENCE [LARGE SCALE GENOMIC DNA]</scope>
    <source>
        <strain evidence="13 14">KIS83-12</strain>
    </source>
</reference>
<feature type="binding site" evidence="11">
    <location>
        <position position="170"/>
    </location>
    <ligand>
        <name>substrate</name>
    </ligand>
</feature>
<dbReference type="NCBIfam" id="NF003645">
    <property type="entry name" value="PRK05286.1-2"/>
    <property type="match status" value="1"/>
</dbReference>
<keyword evidence="9 11" id="KW-0472">Membrane</keyword>
<comment type="similarity">
    <text evidence="4 11">Belongs to the dihydroorotate dehydrogenase family. Type 2 subfamily.</text>
</comment>
<dbReference type="NCBIfam" id="NF003646">
    <property type="entry name" value="PRK05286.1-4"/>
    <property type="match status" value="1"/>
</dbReference>
<comment type="function">
    <text evidence="1 11">Catalyzes the conversion of dihydroorotate to orotate with quinone as electron acceptor.</text>
</comment>
<keyword evidence="6 11" id="KW-0288">FMN</keyword>
<dbReference type="Proteomes" id="UP000472676">
    <property type="component" value="Unassembled WGS sequence"/>
</dbReference>
<dbReference type="EC" id="1.3.5.2" evidence="11"/>
<feature type="domain" description="Dihydroorotate dehydrogenase catalytic" evidence="12">
    <location>
        <begin position="45"/>
        <end position="333"/>
    </location>
</feature>
<evidence type="ECO:0000256" key="8">
    <source>
        <dbReference type="ARBA" id="ARBA00023002"/>
    </source>
</evidence>
<dbReference type="InterPro" id="IPR013785">
    <property type="entry name" value="Aldolase_TIM"/>
</dbReference>
<dbReference type="GO" id="GO:0005737">
    <property type="term" value="C:cytoplasm"/>
    <property type="evidence" value="ECO:0007669"/>
    <property type="project" value="InterPro"/>
</dbReference>
<accession>A0A6M2BVQ6</accession>
<proteinExistence type="inferred from homology"/>
<keyword evidence="14" id="KW-1185">Reference proteome</keyword>
<dbReference type="RefSeq" id="WP_166259792.1">
    <property type="nucleotide sequence ID" value="NZ_JAAMOW010000008.1"/>
</dbReference>
<gene>
    <name evidence="11" type="primary">pyrD</name>
    <name evidence="13" type="ORF">G7Y85_16305</name>
</gene>
<dbReference type="PROSITE" id="PS00911">
    <property type="entry name" value="DHODEHASE_1"/>
    <property type="match status" value="1"/>
</dbReference>
<dbReference type="PANTHER" id="PTHR48109:SF4">
    <property type="entry name" value="DIHYDROOROTATE DEHYDROGENASE (QUINONE), MITOCHONDRIAL"/>
    <property type="match status" value="1"/>
</dbReference>
<dbReference type="Gene3D" id="3.20.20.70">
    <property type="entry name" value="Aldolase class I"/>
    <property type="match status" value="1"/>
</dbReference>
<feature type="binding site" evidence="11">
    <location>
        <position position="175"/>
    </location>
    <ligand>
        <name>substrate</name>
    </ligand>
</feature>
<feature type="binding site" evidence="11">
    <location>
        <position position="137"/>
    </location>
    <ligand>
        <name>FMN</name>
        <dbReference type="ChEBI" id="CHEBI:58210"/>
    </ligand>
</feature>
<comment type="caution">
    <text evidence="13">The sequence shown here is derived from an EMBL/GenBank/DDBJ whole genome shotgun (WGS) entry which is preliminary data.</text>
</comment>
<evidence type="ECO:0000256" key="3">
    <source>
        <dbReference type="ARBA" id="ARBA00005161"/>
    </source>
</evidence>
<name>A0A6M2BVQ6_9GAMM</name>
<dbReference type="GO" id="GO:0106430">
    <property type="term" value="F:dihydroorotate dehydrogenase (quinone) activity"/>
    <property type="evidence" value="ECO:0007669"/>
    <property type="project" value="UniProtKB-EC"/>
</dbReference>
<evidence type="ECO:0000259" key="12">
    <source>
        <dbReference type="Pfam" id="PF01180"/>
    </source>
</evidence>
<dbReference type="NCBIfam" id="TIGR01036">
    <property type="entry name" value="pyrD_sub2"/>
    <property type="match status" value="1"/>
</dbReference>
<dbReference type="CDD" id="cd04738">
    <property type="entry name" value="DHOD_2_like"/>
    <property type="match status" value="1"/>
</dbReference>
<evidence type="ECO:0000256" key="4">
    <source>
        <dbReference type="ARBA" id="ARBA00005359"/>
    </source>
</evidence>
<dbReference type="PIRSF" id="PIRSF000164">
    <property type="entry name" value="DHO_oxidase"/>
    <property type="match status" value="1"/>
</dbReference>
<evidence type="ECO:0000256" key="6">
    <source>
        <dbReference type="ARBA" id="ARBA00022643"/>
    </source>
</evidence>
<evidence type="ECO:0000313" key="13">
    <source>
        <dbReference type="EMBL" id="NGY06335.1"/>
    </source>
</evidence>
<comment type="cofactor">
    <cofactor evidence="11">
        <name>FMN</name>
        <dbReference type="ChEBI" id="CHEBI:58210"/>
    </cofactor>
    <text evidence="11">Binds 1 FMN per subunit.</text>
</comment>
<keyword evidence="7 11" id="KW-0665">Pyrimidine biosynthesis</keyword>
<evidence type="ECO:0000313" key="14">
    <source>
        <dbReference type="Proteomes" id="UP000472676"/>
    </source>
</evidence>
<dbReference type="AlphaFoldDB" id="A0A6M2BVQ6"/>
<sequence>MYALARSLLFRFDAERAHELTLETFRCVPKLATLPFAGPGVDDPVELLGLRFANRVGLAAGLDKNGECLEAWSRLGFGFVEIGTVTPRAQPGNPRPRMFRLPAHGAIINRLGFNNKGVDHLLARVAESDYRGVLGINIGKNFDTPIERAADDYLFCLRKVYSAAGYVTINISSPNTKNLRELQSEAHLRALLQQLKGKADRLAQQHGKRTPMLVKIAPDVDDAQLDAIARVARETGIDGLIATNTTVTRPGLDGEPLALETGGLSGTPLAPQASRTLAALRRRLGDDFVLIGVGGIGDAGSALARRAAGADLLQIYTGFIYRGPALVRECASALRAGGRPA</sequence>
<evidence type="ECO:0000256" key="9">
    <source>
        <dbReference type="ARBA" id="ARBA00023136"/>
    </source>
</evidence>
<feature type="binding site" evidence="11">
    <location>
        <position position="295"/>
    </location>
    <ligand>
        <name>FMN</name>
        <dbReference type="ChEBI" id="CHEBI:58210"/>
    </ligand>
</feature>
<organism evidence="13 14">
    <name type="scientific">Solimonas terrae</name>
    <dbReference type="NCBI Taxonomy" id="1396819"/>
    <lineage>
        <taxon>Bacteria</taxon>
        <taxon>Pseudomonadati</taxon>
        <taxon>Pseudomonadota</taxon>
        <taxon>Gammaproteobacteria</taxon>
        <taxon>Nevskiales</taxon>
        <taxon>Nevskiaceae</taxon>
        <taxon>Solimonas</taxon>
    </lineage>
</organism>
<keyword evidence="11" id="KW-1003">Cell membrane</keyword>
<dbReference type="Pfam" id="PF01180">
    <property type="entry name" value="DHO_dh"/>
    <property type="match status" value="1"/>
</dbReference>
<dbReference type="InterPro" id="IPR005719">
    <property type="entry name" value="Dihydroorotate_DH_2"/>
</dbReference>
<keyword evidence="5 11" id="KW-0285">Flavoprotein</keyword>
<comment type="subunit">
    <text evidence="11">Monomer.</text>
</comment>
<feature type="binding site" evidence="11">
    <location>
        <position position="64"/>
    </location>
    <ligand>
        <name>substrate</name>
    </ligand>
</feature>
<dbReference type="NCBIfam" id="NF003652">
    <property type="entry name" value="PRK05286.2-5"/>
    <property type="match status" value="1"/>
</dbReference>
<feature type="binding site" evidence="11">
    <location>
        <begin position="60"/>
        <end position="64"/>
    </location>
    <ligand>
        <name>FMN</name>
        <dbReference type="ChEBI" id="CHEBI:58210"/>
    </ligand>
</feature>
<dbReference type="SUPFAM" id="SSF51395">
    <property type="entry name" value="FMN-linked oxidoreductases"/>
    <property type="match status" value="1"/>
</dbReference>
<feature type="binding site" evidence="11">
    <location>
        <position position="215"/>
    </location>
    <ligand>
        <name>FMN</name>
        <dbReference type="ChEBI" id="CHEBI:58210"/>
    </ligand>
</feature>
<evidence type="ECO:0000256" key="11">
    <source>
        <dbReference type="HAMAP-Rule" id="MF_00225"/>
    </source>
</evidence>
<evidence type="ECO:0000256" key="7">
    <source>
        <dbReference type="ARBA" id="ARBA00022975"/>
    </source>
</evidence>
<evidence type="ECO:0000256" key="10">
    <source>
        <dbReference type="ARBA" id="ARBA00048639"/>
    </source>
</evidence>
<dbReference type="InterPro" id="IPR050074">
    <property type="entry name" value="DHO_dehydrogenase"/>
</dbReference>
<dbReference type="InterPro" id="IPR001295">
    <property type="entry name" value="Dihydroorotate_DH_CS"/>
</dbReference>
<comment type="pathway">
    <text evidence="3 11">Pyrimidine metabolism; UMP biosynthesis via de novo pathway; orotate from (S)-dihydroorotate (quinone route): step 1/1.</text>
</comment>
<keyword evidence="8 11" id="KW-0560">Oxidoreductase</keyword>